<name>A0A3N4M1S1_9PEZI</name>
<dbReference type="AlphaFoldDB" id="A0A3N4M1S1"/>
<proteinExistence type="predicted"/>
<keyword evidence="2" id="KW-1185">Reference proteome</keyword>
<gene>
    <name evidence="1" type="ORF">L211DRAFT_835228</name>
</gene>
<accession>A0A3N4M1S1</accession>
<protein>
    <submittedName>
        <fullName evidence="1">Uncharacterized protein</fullName>
    </submittedName>
</protein>
<organism evidence="1 2">
    <name type="scientific">Terfezia boudieri ATCC MYA-4762</name>
    <dbReference type="NCBI Taxonomy" id="1051890"/>
    <lineage>
        <taxon>Eukaryota</taxon>
        <taxon>Fungi</taxon>
        <taxon>Dikarya</taxon>
        <taxon>Ascomycota</taxon>
        <taxon>Pezizomycotina</taxon>
        <taxon>Pezizomycetes</taxon>
        <taxon>Pezizales</taxon>
        <taxon>Pezizaceae</taxon>
        <taxon>Terfezia</taxon>
    </lineage>
</organism>
<reference evidence="1 2" key="1">
    <citation type="journal article" date="2018" name="Nat. Ecol. Evol.">
        <title>Pezizomycetes genomes reveal the molecular basis of ectomycorrhizal truffle lifestyle.</title>
        <authorList>
            <person name="Murat C."/>
            <person name="Payen T."/>
            <person name="Noel B."/>
            <person name="Kuo A."/>
            <person name="Morin E."/>
            <person name="Chen J."/>
            <person name="Kohler A."/>
            <person name="Krizsan K."/>
            <person name="Balestrini R."/>
            <person name="Da Silva C."/>
            <person name="Montanini B."/>
            <person name="Hainaut M."/>
            <person name="Levati E."/>
            <person name="Barry K.W."/>
            <person name="Belfiori B."/>
            <person name="Cichocki N."/>
            <person name="Clum A."/>
            <person name="Dockter R.B."/>
            <person name="Fauchery L."/>
            <person name="Guy J."/>
            <person name="Iotti M."/>
            <person name="Le Tacon F."/>
            <person name="Lindquist E.A."/>
            <person name="Lipzen A."/>
            <person name="Malagnac F."/>
            <person name="Mello A."/>
            <person name="Molinier V."/>
            <person name="Miyauchi S."/>
            <person name="Poulain J."/>
            <person name="Riccioni C."/>
            <person name="Rubini A."/>
            <person name="Sitrit Y."/>
            <person name="Splivallo R."/>
            <person name="Traeger S."/>
            <person name="Wang M."/>
            <person name="Zifcakova L."/>
            <person name="Wipf D."/>
            <person name="Zambonelli A."/>
            <person name="Paolocci F."/>
            <person name="Nowrousian M."/>
            <person name="Ottonello S."/>
            <person name="Baldrian P."/>
            <person name="Spatafora J.W."/>
            <person name="Henrissat B."/>
            <person name="Nagy L.G."/>
            <person name="Aury J.M."/>
            <person name="Wincker P."/>
            <person name="Grigoriev I.V."/>
            <person name="Bonfante P."/>
            <person name="Martin F.M."/>
        </authorList>
    </citation>
    <scope>NUCLEOTIDE SEQUENCE [LARGE SCALE GENOMIC DNA]</scope>
    <source>
        <strain evidence="1 2">ATCC MYA-4762</strain>
    </source>
</reference>
<evidence type="ECO:0000313" key="1">
    <source>
        <dbReference type="EMBL" id="RPB26891.1"/>
    </source>
</evidence>
<dbReference type="InParanoid" id="A0A3N4M1S1"/>
<sequence length="85" mass="9427">MEDNVEFRYALGDFGQTDPGQLFYHASTEKRQSGGPVWVLVRNLQVSRCWCAHLGKQGISTTFDIIPAHTPPTDAGVPLDLYFTG</sequence>
<evidence type="ECO:0000313" key="2">
    <source>
        <dbReference type="Proteomes" id="UP000267821"/>
    </source>
</evidence>
<dbReference type="EMBL" id="ML121533">
    <property type="protein sequence ID" value="RPB26891.1"/>
    <property type="molecule type" value="Genomic_DNA"/>
</dbReference>
<dbReference type="OrthoDB" id="5367135at2759"/>
<dbReference type="Proteomes" id="UP000267821">
    <property type="component" value="Unassembled WGS sequence"/>
</dbReference>